<dbReference type="InterPro" id="IPR017927">
    <property type="entry name" value="FAD-bd_FR_type"/>
</dbReference>
<feature type="domain" description="2Fe-2S ferredoxin-type" evidence="5">
    <location>
        <begin position="11"/>
        <end position="102"/>
    </location>
</feature>
<keyword evidence="3" id="KW-0274">FAD</keyword>
<sequence length="343" mass="38686">MAPTKESVSTYQLRFEPSGREVSCKEGQTLLDAAIRAGLNIPYGCRHGNCSACKAKVLEGDYTSMDRVSEFALMGFERDQGYVLLCSTLPESDLVVEIEEEDEEPGVRLFTVYDFSAVVVENEAMTQDIHRLRLRLENPVDIPYAAGQFFEFEIPEIEDTRAYSVAAPHRPGEGLEFHVRRVPGGRGSGYMTALRPGDRVTGSGPYGKMQLRDRSKDLLFVAGGSGMAPIKSLLEELYSEPVDRQVWFFYGARMARDLYLVDQWRRWEEERAGFHFVPALSEPGPDEPWNGERGFIADVLARYFSRFDGMDAYLCGPPALIQTTLKVLYQGGLRSSNIYYDEF</sequence>
<dbReference type="PRINTS" id="PR00410">
    <property type="entry name" value="PHEHYDRXLASE"/>
</dbReference>
<feature type="domain" description="FAD-binding FR-type" evidence="6">
    <location>
        <begin position="112"/>
        <end position="212"/>
    </location>
</feature>
<evidence type="ECO:0000256" key="3">
    <source>
        <dbReference type="ARBA" id="ARBA00022827"/>
    </source>
</evidence>
<dbReference type="Gene3D" id="3.10.20.30">
    <property type="match status" value="1"/>
</dbReference>
<evidence type="ECO:0000256" key="4">
    <source>
        <dbReference type="ARBA" id="ARBA00023004"/>
    </source>
</evidence>
<dbReference type="EMBL" id="CP024955">
    <property type="protein sequence ID" value="ATY85315.1"/>
    <property type="molecule type" value="Genomic_DNA"/>
</dbReference>
<dbReference type="InterPro" id="IPR001709">
    <property type="entry name" value="Flavoprot_Pyr_Nucl_cyt_Rdtase"/>
</dbReference>
<dbReference type="SUPFAM" id="SSF54292">
    <property type="entry name" value="2Fe-2S ferredoxin-like"/>
    <property type="match status" value="1"/>
</dbReference>
<dbReference type="Proteomes" id="UP000231932">
    <property type="component" value="Chromosome"/>
</dbReference>
<dbReference type="InterPro" id="IPR001041">
    <property type="entry name" value="2Fe-2S_ferredoxin-type"/>
</dbReference>
<dbReference type="PRINTS" id="PR00371">
    <property type="entry name" value="FPNCR"/>
</dbReference>
<dbReference type="InterPro" id="IPR006058">
    <property type="entry name" value="2Fe2S_fd_BS"/>
</dbReference>
<dbReference type="GO" id="GO:0051537">
    <property type="term" value="F:2 iron, 2 sulfur cluster binding"/>
    <property type="evidence" value="ECO:0007669"/>
    <property type="project" value="InterPro"/>
</dbReference>
<dbReference type="InterPro" id="IPR012675">
    <property type="entry name" value="Beta-grasp_dom_sf"/>
</dbReference>
<evidence type="ECO:0000259" key="6">
    <source>
        <dbReference type="PROSITE" id="PS51384"/>
    </source>
</evidence>
<evidence type="ECO:0000256" key="1">
    <source>
        <dbReference type="ARBA" id="ARBA00022448"/>
    </source>
</evidence>
<dbReference type="InterPro" id="IPR039261">
    <property type="entry name" value="FNR_nucleotide-bd"/>
</dbReference>
<keyword evidence="8" id="KW-1185">Reference proteome</keyword>
<dbReference type="Pfam" id="PF00175">
    <property type="entry name" value="NAD_binding_1"/>
    <property type="match status" value="1"/>
</dbReference>
<reference evidence="8" key="1">
    <citation type="submission" date="2017-11" db="EMBL/GenBank/DDBJ databases">
        <title>Complete Genome Sequence of Kyrpidia sp. Strain EA-1, a thermophilic, hydrogen-oxidizing Bacterium, isolated from the Azores.</title>
        <authorList>
            <person name="Reiner J.E."/>
            <person name="Lapp C.J."/>
            <person name="Bunk B."/>
            <person name="Gescher J."/>
        </authorList>
    </citation>
    <scope>NUCLEOTIDE SEQUENCE [LARGE SCALE GENOMIC DNA]</scope>
    <source>
        <strain evidence="8">EA-1</strain>
    </source>
</reference>
<dbReference type="KEGG" id="kyr:CVV65_10595"/>
<dbReference type="Gene3D" id="3.40.50.80">
    <property type="entry name" value="Nucleotide-binding domain of ferredoxin-NADP reductase (FNR) module"/>
    <property type="match status" value="1"/>
</dbReference>
<evidence type="ECO:0000256" key="2">
    <source>
        <dbReference type="ARBA" id="ARBA00022630"/>
    </source>
</evidence>
<dbReference type="PANTHER" id="PTHR43644">
    <property type="entry name" value="NA(+)-TRANSLOCATING NADH-QUINONE REDUCTASE SUBUNIT"/>
    <property type="match status" value="1"/>
</dbReference>
<dbReference type="Pfam" id="PF00111">
    <property type="entry name" value="Fer2"/>
    <property type="match status" value="1"/>
</dbReference>
<gene>
    <name evidence="7" type="ORF">CVV65_10595</name>
</gene>
<keyword evidence="2" id="KW-0285">Flavoprotein</keyword>
<dbReference type="PROSITE" id="PS00197">
    <property type="entry name" value="2FE2S_FER_1"/>
    <property type="match status" value="1"/>
</dbReference>
<name>A0A2K8N882_9BACL</name>
<dbReference type="OrthoDB" id="9807864at2"/>
<dbReference type="InterPro" id="IPR008333">
    <property type="entry name" value="Cbr1-like_FAD-bd_dom"/>
</dbReference>
<protein>
    <submittedName>
        <fullName evidence="7">Oxidoreductase</fullName>
    </submittedName>
</protein>
<keyword evidence="1" id="KW-0813">Transport</keyword>
<evidence type="ECO:0000259" key="5">
    <source>
        <dbReference type="PROSITE" id="PS51085"/>
    </source>
</evidence>
<accession>A0A2K8N882</accession>
<dbReference type="InterPro" id="IPR036010">
    <property type="entry name" value="2Fe-2S_ferredoxin-like_sf"/>
</dbReference>
<dbReference type="InterPro" id="IPR001433">
    <property type="entry name" value="OxRdtase_FAD/NAD-bd"/>
</dbReference>
<dbReference type="AlphaFoldDB" id="A0A2K8N882"/>
<evidence type="ECO:0000313" key="7">
    <source>
        <dbReference type="EMBL" id="ATY85315.1"/>
    </source>
</evidence>
<dbReference type="SUPFAM" id="SSF63380">
    <property type="entry name" value="Riboflavin synthase domain-like"/>
    <property type="match status" value="1"/>
</dbReference>
<dbReference type="CDD" id="cd00207">
    <property type="entry name" value="fer2"/>
    <property type="match status" value="1"/>
</dbReference>
<dbReference type="SUPFAM" id="SSF52343">
    <property type="entry name" value="Ferredoxin reductase-like, C-terminal NADP-linked domain"/>
    <property type="match status" value="1"/>
</dbReference>
<evidence type="ECO:0000313" key="8">
    <source>
        <dbReference type="Proteomes" id="UP000231932"/>
    </source>
</evidence>
<keyword evidence="4" id="KW-0408">Iron</keyword>
<organism evidence="7 8">
    <name type="scientific">Kyrpidia spormannii</name>
    <dbReference type="NCBI Taxonomy" id="2055160"/>
    <lineage>
        <taxon>Bacteria</taxon>
        <taxon>Bacillati</taxon>
        <taxon>Bacillota</taxon>
        <taxon>Bacilli</taxon>
        <taxon>Bacillales</taxon>
        <taxon>Alicyclobacillaceae</taxon>
        <taxon>Kyrpidia</taxon>
    </lineage>
</organism>
<dbReference type="GO" id="GO:0016491">
    <property type="term" value="F:oxidoreductase activity"/>
    <property type="evidence" value="ECO:0007669"/>
    <property type="project" value="InterPro"/>
</dbReference>
<dbReference type="InterPro" id="IPR017938">
    <property type="entry name" value="Riboflavin_synthase-like_b-brl"/>
</dbReference>
<dbReference type="PROSITE" id="PS51085">
    <property type="entry name" value="2FE2S_FER_2"/>
    <property type="match status" value="1"/>
</dbReference>
<dbReference type="PANTHER" id="PTHR43644:SF1">
    <property type="entry name" value="NAD(P)H-FLAVIN REDUCTASE"/>
    <property type="match status" value="1"/>
</dbReference>
<dbReference type="RefSeq" id="WP_100668098.1">
    <property type="nucleotide sequence ID" value="NZ_CP024955.1"/>
</dbReference>
<dbReference type="PROSITE" id="PS51384">
    <property type="entry name" value="FAD_FR"/>
    <property type="match status" value="1"/>
</dbReference>
<dbReference type="Pfam" id="PF00970">
    <property type="entry name" value="FAD_binding_6"/>
    <property type="match status" value="1"/>
</dbReference>
<dbReference type="Gene3D" id="2.40.30.10">
    <property type="entry name" value="Translation factors"/>
    <property type="match status" value="1"/>
</dbReference>
<proteinExistence type="predicted"/>